<sequence>MNSTANSFVPHQNETLLIPADDLSKSEFKIFQELMQEWTTTPTLDSLLEKWNKHREKTITMLN</sequence>
<protein>
    <submittedName>
        <fullName evidence="1">Uncharacterized protein</fullName>
    </submittedName>
</protein>
<dbReference type="Proteomes" id="UP000663851">
    <property type="component" value="Unassembled WGS sequence"/>
</dbReference>
<reference evidence="1" key="1">
    <citation type="submission" date="2021-02" db="EMBL/GenBank/DDBJ databases">
        <authorList>
            <person name="Nowell W R."/>
        </authorList>
    </citation>
    <scope>NUCLEOTIDE SEQUENCE</scope>
</reference>
<proteinExistence type="predicted"/>
<dbReference type="EMBL" id="CAJOBO010018832">
    <property type="protein sequence ID" value="CAF4632838.1"/>
    <property type="molecule type" value="Genomic_DNA"/>
</dbReference>
<evidence type="ECO:0000313" key="2">
    <source>
        <dbReference type="Proteomes" id="UP000663851"/>
    </source>
</evidence>
<organism evidence="1 2">
    <name type="scientific">Rotaria socialis</name>
    <dbReference type="NCBI Taxonomy" id="392032"/>
    <lineage>
        <taxon>Eukaryota</taxon>
        <taxon>Metazoa</taxon>
        <taxon>Spiralia</taxon>
        <taxon>Gnathifera</taxon>
        <taxon>Rotifera</taxon>
        <taxon>Eurotatoria</taxon>
        <taxon>Bdelloidea</taxon>
        <taxon>Philodinida</taxon>
        <taxon>Philodinidae</taxon>
        <taxon>Rotaria</taxon>
    </lineage>
</organism>
<gene>
    <name evidence="1" type="ORF">HFQ381_LOCUS34743</name>
</gene>
<accession>A0A821ECM1</accession>
<evidence type="ECO:0000313" key="1">
    <source>
        <dbReference type="EMBL" id="CAF4632838.1"/>
    </source>
</evidence>
<name>A0A821ECM1_9BILA</name>
<feature type="non-terminal residue" evidence="1">
    <location>
        <position position="63"/>
    </location>
</feature>
<comment type="caution">
    <text evidence="1">The sequence shown here is derived from an EMBL/GenBank/DDBJ whole genome shotgun (WGS) entry which is preliminary data.</text>
</comment>
<dbReference type="AlphaFoldDB" id="A0A821ECM1"/>